<dbReference type="SUPFAM" id="SSF55785">
    <property type="entry name" value="PYP-like sensor domain (PAS domain)"/>
    <property type="match status" value="1"/>
</dbReference>
<dbReference type="Pfam" id="PF01740">
    <property type="entry name" value="STAS"/>
    <property type="match status" value="1"/>
</dbReference>
<evidence type="ECO:0000256" key="2">
    <source>
        <dbReference type="SAM" id="MobiDB-lite"/>
    </source>
</evidence>
<dbReference type="CDD" id="cd00130">
    <property type="entry name" value="PAS"/>
    <property type="match status" value="1"/>
</dbReference>
<dbReference type="InterPro" id="IPR002645">
    <property type="entry name" value="STAS_dom"/>
</dbReference>
<dbReference type="InterPro" id="IPR001610">
    <property type="entry name" value="PAC"/>
</dbReference>
<organism evidence="6 7">
    <name type="scientific">Polyangium jinanense</name>
    <dbReference type="NCBI Taxonomy" id="2829994"/>
    <lineage>
        <taxon>Bacteria</taxon>
        <taxon>Pseudomonadati</taxon>
        <taxon>Myxococcota</taxon>
        <taxon>Polyangia</taxon>
        <taxon>Polyangiales</taxon>
        <taxon>Polyangiaceae</taxon>
        <taxon>Polyangium</taxon>
    </lineage>
</organism>
<dbReference type="InterPro" id="IPR013655">
    <property type="entry name" value="PAS_fold_3"/>
</dbReference>
<dbReference type="InterPro" id="IPR051932">
    <property type="entry name" value="Bact_StressResp_Reg"/>
</dbReference>
<evidence type="ECO:0000259" key="3">
    <source>
        <dbReference type="PROSITE" id="PS50112"/>
    </source>
</evidence>
<dbReference type="PROSITE" id="PS50112">
    <property type="entry name" value="PAS"/>
    <property type="match status" value="1"/>
</dbReference>
<evidence type="ECO:0000256" key="1">
    <source>
        <dbReference type="ARBA" id="ARBA00022553"/>
    </source>
</evidence>
<dbReference type="InterPro" id="IPR036513">
    <property type="entry name" value="STAS_dom_sf"/>
</dbReference>
<dbReference type="Proteomes" id="UP001151081">
    <property type="component" value="Unassembled WGS sequence"/>
</dbReference>
<evidence type="ECO:0000313" key="6">
    <source>
        <dbReference type="EMBL" id="MDC3980332.1"/>
    </source>
</evidence>
<dbReference type="AlphaFoldDB" id="A0A9X4ARM9"/>
<dbReference type="InterPro" id="IPR035965">
    <property type="entry name" value="PAS-like_dom_sf"/>
</dbReference>
<accession>A0A9X4ARM9</accession>
<dbReference type="PANTHER" id="PTHR33745">
    <property type="entry name" value="RSBT ANTAGONIST PROTEIN RSBS-RELATED"/>
    <property type="match status" value="1"/>
</dbReference>
<dbReference type="SUPFAM" id="SSF52091">
    <property type="entry name" value="SpoIIaa-like"/>
    <property type="match status" value="1"/>
</dbReference>
<dbReference type="PANTHER" id="PTHR33745:SF3">
    <property type="entry name" value="RSBT CO-ANTAGONIST PROTEIN RSBRC"/>
    <property type="match status" value="1"/>
</dbReference>
<evidence type="ECO:0000259" key="5">
    <source>
        <dbReference type="PROSITE" id="PS50801"/>
    </source>
</evidence>
<dbReference type="RefSeq" id="WP_272417367.1">
    <property type="nucleotide sequence ID" value="NZ_JAGTJJ010000002.1"/>
</dbReference>
<reference evidence="6 7" key="1">
    <citation type="submission" date="2021-04" db="EMBL/GenBank/DDBJ databases">
        <title>Genome analysis of Polyangium sp.</title>
        <authorList>
            <person name="Li Y."/>
            <person name="Wang J."/>
        </authorList>
    </citation>
    <scope>NUCLEOTIDE SEQUENCE [LARGE SCALE GENOMIC DNA]</scope>
    <source>
        <strain evidence="6 7">SDU14</strain>
    </source>
</reference>
<comment type="caution">
    <text evidence="6">The sequence shown here is derived from an EMBL/GenBank/DDBJ whole genome shotgun (WGS) entry which is preliminary data.</text>
</comment>
<keyword evidence="1" id="KW-0597">Phosphoprotein</keyword>
<dbReference type="Gene3D" id="3.30.450.20">
    <property type="entry name" value="PAS domain"/>
    <property type="match status" value="1"/>
</dbReference>
<feature type="domain" description="PAC" evidence="4">
    <location>
        <begin position="85"/>
        <end position="137"/>
    </location>
</feature>
<protein>
    <submittedName>
        <fullName evidence="6">PAS domain-containing protein</fullName>
    </submittedName>
</protein>
<feature type="compositionally biased region" description="Basic residues" evidence="2">
    <location>
        <begin position="276"/>
        <end position="286"/>
    </location>
</feature>
<feature type="domain" description="PAS" evidence="3">
    <location>
        <begin position="11"/>
        <end position="83"/>
    </location>
</feature>
<feature type="domain" description="STAS" evidence="5">
    <location>
        <begin position="146"/>
        <end position="257"/>
    </location>
</feature>
<dbReference type="InterPro" id="IPR000014">
    <property type="entry name" value="PAS"/>
</dbReference>
<sequence length="286" mass="31299">MTQKSPDGALTQTRIERLLNASRVVLYAGTLDFVCTYISDNVFSQFGYHAEEFLRDPSFWTDRIHPDDAPQVLADLAGSFEHGHQTHEYRFRHGNGQWLWVYDEIVLVKDEQGQPVEFVGAWQDVTERKEAERLIQEQALALAQFSTPLVPITDDVLVMPLVGSLDTRRAEQVLGTLLDGVGRTQARVAILDITGVPVVDTQVADALLRAAKAVSLLGAQVVITGIRSEVAQTLVQLGANMGDVVTRATLQAGVAYAMRGRAWAGAEAPSGERPRSVRGKKPPPGM</sequence>
<feature type="region of interest" description="Disordered" evidence="2">
    <location>
        <begin position="265"/>
        <end position="286"/>
    </location>
</feature>
<evidence type="ECO:0000259" key="4">
    <source>
        <dbReference type="PROSITE" id="PS50113"/>
    </source>
</evidence>
<dbReference type="Gene3D" id="3.30.750.24">
    <property type="entry name" value="STAS domain"/>
    <property type="match status" value="1"/>
</dbReference>
<dbReference type="InterPro" id="IPR000700">
    <property type="entry name" value="PAS-assoc_C"/>
</dbReference>
<dbReference type="SMART" id="SM00091">
    <property type="entry name" value="PAS"/>
    <property type="match status" value="1"/>
</dbReference>
<dbReference type="SMART" id="SM00086">
    <property type="entry name" value="PAC"/>
    <property type="match status" value="1"/>
</dbReference>
<dbReference type="PROSITE" id="PS50801">
    <property type="entry name" value="STAS"/>
    <property type="match status" value="1"/>
</dbReference>
<evidence type="ECO:0000313" key="7">
    <source>
        <dbReference type="Proteomes" id="UP001151081"/>
    </source>
</evidence>
<dbReference type="PROSITE" id="PS50113">
    <property type="entry name" value="PAC"/>
    <property type="match status" value="1"/>
</dbReference>
<dbReference type="Pfam" id="PF08447">
    <property type="entry name" value="PAS_3"/>
    <property type="match status" value="1"/>
</dbReference>
<keyword evidence="7" id="KW-1185">Reference proteome</keyword>
<name>A0A9X4ARM9_9BACT</name>
<dbReference type="EMBL" id="JAGTJJ010000002">
    <property type="protein sequence ID" value="MDC3980332.1"/>
    <property type="molecule type" value="Genomic_DNA"/>
</dbReference>
<dbReference type="NCBIfam" id="TIGR00229">
    <property type="entry name" value="sensory_box"/>
    <property type="match status" value="1"/>
</dbReference>
<gene>
    <name evidence="6" type="ORF">KEG57_07500</name>
</gene>
<proteinExistence type="predicted"/>
<dbReference type="CDD" id="cd07041">
    <property type="entry name" value="STAS_RsbR_RsbS_like"/>
    <property type="match status" value="1"/>
</dbReference>